<dbReference type="AlphaFoldDB" id="A0A7V0XF80"/>
<protein>
    <submittedName>
        <fullName evidence="2">T9SS type A sorting domain-containing protein</fullName>
    </submittedName>
</protein>
<gene>
    <name evidence="2" type="ORF">ENN51_06070</name>
</gene>
<comment type="caution">
    <text evidence="2">The sequence shown here is derived from an EMBL/GenBank/DDBJ whole genome shotgun (WGS) entry which is preliminary data.</text>
</comment>
<dbReference type="Pfam" id="PF13860">
    <property type="entry name" value="FlgD_ig"/>
    <property type="match status" value="1"/>
</dbReference>
<dbReference type="InterPro" id="IPR025965">
    <property type="entry name" value="FlgD/Vpr_Ig-like"/>
</dbReference>
<organism evidence="2">
    <name type="scientific">candidate division WOR-3 bacterium</name>
    <dbReference type="NCBI Taxonomy" id="2052148"/>
    <lineage>
        <taxon>Bacteria</taxon>
        <taxon>Bacteria division WOR-3</taxon>
    </lineage>
</organism>
<dbReference type="NCBIfam" id="TIGR04183">
    <property type="entry name" value="Por_Secre_tail"/>
    <property type="match status" value="1"/>
</dbReference>
<name>A0A7V0XF80_UNCW3</name>
<dbReference type="Gene3D" id="2.60.40.4070">
    <property type="match status" value="1"/>
</dbReference>
<accession>A0A7V0XF80</accession>
<proteinExistence type="predicted"/>
<dbReference type="EMBL" id="DSBX01000224">
    <property type="protein sequence ID" value="HDQ99832.1"/>
    <property type="molecule type" value="Genomic_DNA"/>
</dbReference>
<sequence>MFRPEGTEKEPRMSARIVLLSAVLVLAAAMPAGAGEIVSVLEIHGSPTRIDSITLLSEMPATIPTPDFGGEPGEVDTFELGDHPWPALITIHWEFRERVMDPFRINAPVSDSWYEMVPALEEQDWPSIKFVNLGAVAEPGTSPVLARITAEPNPFAGRTRLSVRLARAARVSVELYDAAGRPVRSLATGSLEPGTYHWTWDGTDDAGNRLAGGIYFTRLAADDDVSVRKLILTD</sequence>
<reference evidence="2" key="1">
    <citation type="journal article" date="2020" name="mSystems">
        <title>Genome- and Community-Level Interaction Insights into Carbon Utilization and Element Cycling Functions of Hydrothermarchaeota in Hydrothermal Sediment.</title>
        <authorList>
            <person name="Zhou Z."/>
            <person name="Liu Y."/>
            <person name="Xu W."/>
            <person name="Pan J."/>
            <person name="Luo Z.H."/>
            <person name="Li M."/>
        </authorList>
    </citation>
    <scope>NUCLEOTIDE SEQUENCE [LARGE SCALE GENOMIC DNA]</scope>
    <source>
        <strain evidence="2">SpSt-1182</strain>
    </source>
</reference>
<evidence type="ECO:0000259" key="1">
    <source>
        <dbReference type="Pfam" id="PF13860"/>
    </source>
</evidence>
<evidence type="ECO:0000313" key="2">
    <source>
        <dbReference type="EMBL" id="HDQ99832.1"/>
    </source>
</evidence>
<feature type="domain" description="FlgD/Vpr Ig-like" evidence="1">
    <location>
        <begin position="155"/>
        <end position="222"/>
    </location>
</feature>
<dbReference type="Proteomes" id="UP000885672">
    <property type="component" value="Unassembled WGS sequence"/>
</dbReference>
<dbReference type="InterPro" id="IPR026444">
    <property type="entry name" value="Secre_tail"/>
</dbReference>